<dbReference type="OrthoDB" id="5273213at2759"/>
<dbReference type="InterPro" id="IPR036859">
    <property type="entry name" value="CAP-Gly_dom_sf"/>
</dbReference>
<dbReference type="SUPFAM" id="SSF52058">
    <property type="entry name" value="L domain-like"/>
    <property type="match status" value="1"/>
</dbReference>
<dbReference type="GO" id="GO:0005737">
    <property type="term" value="C:cytoplasm"/>
    <property type="evidence" value="ECO:0007669"/>
    <property type="project" value="UniProtKB-SubCell"/>
</dbReference>
<comment type="subcellular location">
    <subcellularLocation>
        <location evidence="1">Cytoplasm</location>
    </subcellularLocation>
</comment>
<keyword evidence="6" id="KW-0677">Repeat</keyword>
<reference evidence="10 11" key="1">
    <citation type="submission" date="2015-04" db="EMBL/GenBank/DDBJ databases">
        <authorList>
            <person name="Syromyatnikov M.Y."/>
            <person name="Popov V.N."/>
        </authorList>
    </citation>
    <scope>NUCLEOTIDE SEQUENCE [LARGE SCALE GENOMIC DNA]</scope>
</reference>
<dbReference type="InterPro" id="IPR029071">
    <property type="entry name" value="Ubiquitin-like_domsf"/>
</dbReference>
<dbReference type="SMART" id="SM01052">
    <property type="entry name" value="CAP_GLY"/>
    <property type="match status" value="1"/>
</dbReference>
<gene>
    <name evidence="10" type="ORF">CLUMA_CG020297</name>
</gene>
<evidence type="ECO:0000256" key="8">
    <source>
        <dbReference type="ARBA" id="ARBA00030180"/>
    </source>
</evidence>
<comment type="similarity">
    <text evidence="2">Belongs to the TBCE family.</text>
</comment>
<keyword evidence="11" id="KW-1185">Reference proteome</keyword>
<organism evidence="10 11">
    <name type="scientific">Clunio marinus</name>
    <dbReference type="NCBI Taxonomy" id="568069"/>
    <lineage>
        <taxon>Eukaryota</taxon>
        <taxon>Metazoa</taxon>
        <taxon>Ecdysozoa</taxon>
        <taxon>Arthropoda</taxon>
        <taxon>Hexapoda</taxon>
        <taxon>Insecta</taxon>
        <taxon>Pterygota</taxon>
        <taxon>Neoptera</taxon>
        <taxon>Endopterygota</taxon>
        <taxon>Diptera</taxon>
        <taxon>Nematocera</taxon>
        <taxon>Chironomoidea</taxon>
        <taxon>Chironomidae</taxon>
        <taxon>Clunio</taxon>
    </lineage>
</organism>
<dbReference type="InterPro" id="IPR050216">
    <property type="entry name" value="LRR_domain-containing"/>
</dbReference>
<name>A0A1J1J771_9DIPT</name>
<dbReference type="SUPFAM" id="SSF54236">
    <property type="entry name" value="Ubiquitin-like"/>
    <property type="match status" value="1"/>
</dbReference>
<evidence type="ECO:0000256" key="2">
    <source>
        <dbReference type="ARBA" id="ARBA00006286"/>
    </source>
</evidence>
<protein>
    <recommendedName>
        <fullName evidence="3">Tubulin-specific chaperone E</fullName>
    </recommendedName>
    <alternativeName>
        <fullName evidence="8">Tubulin-folding cofactor E</fullName>
    </alternativeName>
</protein>
<evidence type="ECO:0000256" key="7">
    <source>
        <dbReference type="ARBA" id="ARBA00023186"/>
    </source>
</evidence>
<dbReference type="PROSITE" id="PS50245">
    <property type="entry name" value="CAP_GLY_2"/>
    <property type="match status" value="1"/>
</dbReference>
<dbReference type="AlphaFoldDB" id="A0A1J1J771"/>
<keyword evidence="4" id="KW-0963">Cytoplasm</keyword>
<dbReference type="InterPro" id="IPR000938">
    <property type="entry name" value="CAP-Gly_domain"/>
</dbReference>
<dbReference type="Gene3D" id="2.30.30.190">
    <property type="entry name" value="CAP Gly-rich-like domain"/>
    <property type="match status" value="1"/>
</dbReference>
<feature type="domain" description="CAP-Gly" evidence="9">
    <location>
        <begin position="28"/>
        <end position="72"/>
    </location>
</feature>
<evidence type="ECO:0000259" key="9">
    <source>
        <dbReference type="PROSITE" id="PS50245"/>
    </source>
</evidence>
<dbReference type="InterPro" id="IPR032675">
    <property type="entry name" value="LRR_dom_sf"/>
</dbReference>
<evidence type="ECO:0000256" key="5">
    <source>
        <dbReference type="ARBA" id="ARBA00022614"/>
    </source>
</evidence>
<dbReference type="PANTHER" id="PTHR48051">
    <property type="match status" value="1"/>
</dbReference>
<evidence type="ECO:0000313" key="10">
    <source>
        <dbReference type="EMBL" id="CRL07318.1"/>
    </source>
</evidence>
<evidence type="ECO:0000256" key="3">
    <source>
        <dbReference type="ARBA" id="ARBA00015004"/>
    </source>
</evidence>
<proteinExistence type="inferred from homology"/>
<dbReference type="Gene3D" id="3.10.20.90">
    <property type="entry name" value="Phosphatidylinositol 3-kinase Catalytic Subunit, Chain A, domain 1"/>
    <property type="match status" value="1"/>
</dbReference>
<evidence type="ECO:0000256" key="1">
    <source>
        <dbReference type="ARBA" id="ARBA00004496"/>
    </source>
</evidence>
<accession>A0A1J1J771</accession>
<evidence type="ECO:0000256" key="4">
    <source>
        <dbReference type="ARBA" id="ARBA00022490"/>
    </source>
</evidence>
<dbReference type="Pfam" id="PF01302">
    <property type="entry name" value="CAP_GLY"/>
    <property type="match status" value="1"/>
</dbReference>
<evidence type="ECO:0000313" key="11">
    <source>
        <dbReference type="Proteomes" id="UP000183832"/>
    </source>
</evidence>
<dbReference type="Gene3D" id="3.80.10.10">
    <property type="entry name" value="Ribonuclease Inhibitor"/>
    <property type="match status" value="1"/>
</dbReference>
<dbReference type="SUPFAM" id="SSF74924">
    <property type="entry name" value="Cap-Gly domain"/>
    <property type="match status" value="1"/>
</dbReference>
<dbReference type="CDD" id="cd17044">
    <property type="entry name" value="Ubl_TBCE"/>
    <property type="match status" value="1"/>
</dbReference>
<dbReference type="EMBL" id="CVRI01000070">
    <property type="protein sequence ID" value="CRL07318.1"/>
    <property type="molecule type" value="Genomic_DNA"/>
</dbReference>
<dbReference type="Proteomes" id="UP000183832">
    <property type="component" value="Unassembled WGS sequence"/>
</dbReference>
<sequence>MVGLTDHNIQLQARIRVGNDFGRILYMGPVEGHEGLWIGIEWDDPLRGRHNGTVNGCFYFETRFPKSGSLIRSEKIDKFETLEQAIQERYLAPEPQSYVDDELLIQARDALSAPFMKVVGMDKLRERQSNLEFLEDITICHSTINQAGKLKLNNLRSLCLQSSCIANWKVVNDIVQQIPSLRCLDLSFNRVMTPSIEDEILKFDKLDSLILNSCGLSDWNDVLTIARMCPNLREFSLKQNDIKHLSDSSESLQNLEILIIGENSISQFDEILKLSNLPMLKELLVNNNQFTSVKLPDCNHTSRLGNFKSLETLNLRHNPIVDEVDMFNELDKLSTLCRLSYMNQKVPENSDGTYIDTFLQAVGMIEKLLSFNRSEIDKTQRNDAMYEMWKKLAAEYMAACGEGDAKLNEFYETHRCYPRLLTKYGSPDQLLLQQQRKRVTTIEVQFKNVTNGKMYRKKVPLAMTTHTLYGLIYKIAALHTCSGMDLKSFKLYYIDAYNNNIKVYLDNLSKSLDYYSLSNGDVIYIEK</sequence>
<dbReference type="PANTHER" id="PTHR48051:SF1">
    <property type="entry name" value="RAS SUPPRESSOR PROTEIN 1"/>
    <property type="match status" value="1"/>
</dbReference>
<evidence type="ECO:0000256" key="6">
    <source>
        <dbReference type="ARBA" id="ARBA00022737"/>
    </source>
</evidence>
<dbReference type="InterPro" id="IPR044079">
    <property type="entry name" value="Ubl_TBCE"/>
</dbReference>
<dbReference type="STRING" id="568069.A0A1J1J771"/>
<keyword evidence="5" id="KW-0433">Leucine-rich repeat</keyword>
<keyword evidence="7" id="KW-0143">Chaperone</keyword>